<dbReference type="KEGG" id="mbur:EQU24_04610"/>
<dbReference type="AlphaFoldDB" id="A0A4P9UK69"/>
<reference evidence="4" key="1">
    <citation type="journal article" date="2019" name="J. Bacteriol.">
        <title>A Mutagenic Screen Identifies a TonB-Dependent Receptor Required for the Lanthanide Metal Switch in the Type I Methanotroph 'Methylotuvimicrobium buryatense' 5GB1C.</title>
        <authorList>
            <person name="Groom J.D."/>
            <person name="Ford S.M."/>
            <person name="Pesesky M.W."/>
            <person name="Lidstrom M.E."/>
        </authorList>
    </citation>
    <scope>NUCLEOTIDE SEQUENCE [LARGE SCALE GENOMIC DNA]</scope>
    <source>
        <strain evidence="4">5GB1C</strain>
    </source>
</reference>
<gene>
    <name evidence="3" type="primary">pilV</name>
    <name evidence="3" type="ORF">EQU24_04610</name>
</gene>
<proteinExistence type="predicted"/>
<keyword evidence="1" id="KW-1133">Transmembrane helix</keyword>
<evidence type="ECO:0000313" key="3">
    <source>
        <dbReference type="EMBL" id="QCW81609.1"/>
    </source>
</evidence>
<dbReference type="STRING" id="675511.GCA_000341735_02091"/>
<organism evidence="3 4">
    <name type="scientific">Methylotuvimicrobium buryatense</name>
    <name type="common">Methylomicrobium buryatense</name>
    <dbReference type="NCBI Taxonomy" id="95641"/>
    <lineage>
        <taxon>Bacteria</taxon>
        <taxon>Pseudomonadati</taxon>
        <taxon>Pseudomonadota</taxon>
        <taxon>Gammaproteobacteria</taxon>
        <taxon>Methylococcales</taxon>
        <taxon>Methylococcaceae</taxon>
        <taxon>Methylotuvimicrobium</taxon>
    </lineage>
</organism>
<accession>A0A4P9UK69</accession>
<keyword evidence="1" id="KW-0812">Transmembrane</keyword>
<dbReference type="RefSeq" id="WP_017840626.1">
    <property type="nucleotide sequence ID" value="NZ_CP035467.1"/>
</dbReference>
<dbReference type="InterPro" id="IPR054402">
    <property type="entry name" value="Tt1218-like_dom"/>
</dbReference>
<dbReference type="EMBL" id="CP035467">
    <property type="protein sequence ID" value="QCW81609.1"/>
    <property type="molecule type" value="Genomic_DNA"/>
</dbReference>
<dbReference type="OrthoDB" id="8547299at2"/>
<dbReference type="Pfam" id="PF22150">
    <property type="entry name" value="Tt1218-like"/>
    <property type="match status" value="1"/>
</dbReference>
<dbReference type="Proteomes" id="UP000305881">
    <property type="component" value="Chromosome"/>
</dbReference>
<evidence type="ECO:0000313" key="4">
    <source>
        <dbReference type="Proteomes" id="UP000305881"/>
    </source>
</evidence>
<feature type="domain" description="Type IV pilin Tt1218-like" evidence="2">
    <location>
        <begin position="41"/>
        <end position="108"/>
    </location>
</feature>
<keyword evidence="1" id="KW-0472">Membrane</keyword>
<feature type="transmembrane region" description="Helical" evidence="1">
    <location>
        <begin position="20"/>
        <end position="41"/>
    </location>
</feature>
<dbReference type="NCBIfam" id="TIGR02532">
    <property type="entry name" value="IV_pilin_GFxxxE"/>
    <property type="match status" value="1"/>
</dbReference>
<evidence type="ECO:0000259" key="2">
    <source>
        <dbReference type="Pfam" id="PF22150"/>
    </source>
</evidence>
<dbReference type="InterPro" id="IPR012902">
    <property type="entry name" value="N_methyl_site"/>
</dbReference>
<keyword evidence="4" id="KW-1185">Reference proteome</keyword>
<evidence type="ECO:0000256" key="1">
    <source>
        <dbReference type="SAM" id="Phobius"/>
    </source>
</evidence>
<dbReference type="NCBIfam" id="TIGR02523">
    <property type="entry name" value="type_IV_pilV"/>
    <property type="match status" value="1"/>
</dbReference>
<dbReference type="InterPro" id="IPR013362">
    <property type="entry name" value="Pilus_4_PilV"/>
</dbReference>
<protein>
    <submittedName>
        <fullName evidence="3">Type IV pilus modification protein PilV</fullName>
    </submittedName>
</protein>
<sequence>MNVLKLITANPKSNNVSGFTLIEVLVSMIVLAIGLLGLAGMQAASLKNNQSAFFRSQATQLAYDMADRMRVNGTGLSNGNYNNQGAPNNPADCELNSCTPAQMAGYDLARWNTAIAGQLPGGSGWVCIDSTSDDGTPASPACDGNGEAYAVKIWWTDRREAEQEADRIVRFVMTFRP</sequence>
<name>A0A4P9UK69_METBY</name>
<dbReference type="Pfam" id="PF07963">
    <property type="entry name" value="N_methyl"/>
    <property type="match status" value="1"/>
</dbReference>